<dbReference type="CDD" id="cd01991">
    <property type="entry name" value="Asn_synthase_B_C"/>
    <property type="match status" value="1"/>
</dbReference>
<dbReference type="Pfam" id="PF00733">
    <property type="entry name" value="Asn_synthase"/>
    <property type="match status" value="1"/>
</dbReference>
<keyword evidence="4 9" id="KW-0547">Nucleotide-binding</keyword>
<evidence type="ECO:0000256" key="1">
    <source>
        <dbReference type="ARBA" id="ARBA00005187"/>
    </source>
</evidence>
<dbReference type="InterPro" id="IPR006426">
    <property type="entry name" value="Asn_synth_AEB"/>
</dbReference>
<comment type="similarity">
    <text evidence="2">Belongs to the asparagine synthetase family.</text>
</comment>
<dbReference type="EMBL" id="BSDS01000001">
    <property type="protein sequence ID" value="GLI37377.1"/>
    <property type="molecule type" value="Genomic_DNA"/>
</dbReference>
<dbReference type="GO" id="GO:0006529">
    <property type="term" value="P:asparagine biosynthetic process"/>
    <property type="evidence" value="ECO:0007669"/>
    <property type="project" value="UniProtKB-KW"/>
</dbReference>
<feature type="binding site" evidence="9">
    <location>
        <begin position="360"/>
        <end position="361"/>
    </location>
    <ligand>
        <name>ATP</name>
        <dbReference type="ChEBI" id="CHEBI:30616"/>
    </ligand>
</feature>
<evidence type="ECO:0000256" key="2">
    <source>
        <dbReference type="ARBA" id="ARBA00005752"/>
    </source>
</evidence>
<dbReference type="InterPro" id="IPR017932">
    <property type="entry name" value="GATase_2_dom"/>
</dbReference>
<keyword evidence="8" id="KW-0061">Asparagine biosynthesis</keyword>
<dbReference type="SUPFAM" id="SSF56235">
    <property type="entry name" value="N-terminal nucleophile aminohydrolases (Ntn hydrolases)"/>
    <property type="match status" value="1"/>
</dbReference>
<dbReference type="InterPro" id="IPR051786">
    <property type="entry name" value="ASN_synthetase/amidase"/>
</dbReference>
<dbReference type="Proteomes" id="UP001144352">
    <property type="component" value="Unassembled WGS sequence"/>
</dbReference>
<evidence type="ECO:0000313" key="13">
    <source>
        <dbReference type="Proteomes" id="UP001144352"/>
    </source>
</evidence>
<dbReference type="PIRSF" id="PIRSF001589">
    <property type="entry name" value="Asn_synthetase_glu-h"/>
    <property type="match status" value="1"/>
</dbReference>
<keyword evidence="5 9" id="KW-0067">ATP-binding</keyword>
<keyword evidence="6 8" id="KW-0315">Glutamine amidotransferase</keyword>
<dbReference type="Gene3D" id="3.40.50.620">
    <property type="entry name" value="HUPs"/>
    <property type="match status" value="1"/>
</dbReference>
<dbReference type="GO" id="GO:0005829">
    <property type="term" value="C:cytosol"/>
    <property type="evidence" value="ECO:0007669"/>
    <property type="project" value="TreeGrafter"/>
</dbReference>
<dbReference type="PANTHER" id="PTHR43284:SF1">
    <property type="entry name" value="ASPARAGINE SYNTHETASE"/>
    <property type="match status" value="1"/>
</dbReference>
<protein>
    <recommendedName>
        <fullName evidence="3">asparagine synthase (glutamine-hydrolyzing)</fullName>
        <ecNumber evidence="3">6.3.5.4</ecNumber>
    </recommendedName>
</protein>
<organism evidence="12 13">
    <name type="scientific">Geobacter hydrogenophilus</name>
    <dbReference type="NCBI Taxonomy" id="40983"/>
    <lineage>
        <taxon>Bacteria</taxon>
        <taxon>Pseudomonadati</taxon>
        <taxon>Thermodesulfobacteriota</taxon>
        <taxon>Desulfuromonadia</taxon>
        <taxon>Geobacterales</taxon>
        <taxon>Geobacteraceae</taxon>
        <taxon>Geobacter</taxon>
    </lineage>
</organism>
<accession>A0A9W6LAN0</accession>
<feature type="domain" description="Glutamine amidotransferase type-2" evidence="11">
    <location>
        <begin position="2"/>
        <end position="211"/>
    </location>
</feature>
<dbReference type="RefSeq" id="WP_214186960.1">
    <property type="nucleotide sequence ID" value="NZ_BSDS01000001.1"/>
</dbReference>
<name>A0A9W6LAN0_9BACT</name>
<feature type="site" description="Important for beta-aspartyl-AMP intermediate formation" evidence="10">
    <location>
        <position position="362"/>
    </location>
</feature>
<dbReference type="Gene3D" id="3.60.20.10">
    <property type="entry name" value="Glutamine Phosphoribosylpyrophosphate, subunit 1, domain 1"/>
    <property type="match status" value="1"/>
</dbReference>
<dbReference type="InterPro" id="IPR033738">
    <property type="entry name" value="AsnB_N"/>
</dbReference>
<dbReference type="NCBIfam" id="TIGR01536">
    <property type="entry name" value="asn_synth_AEB"/>
    <property type="match status" value="1"/>
</dbReference>
<evidence type="ECO:0000256" key="10">
    <source>
        <dbReference type="PIRSR" id="PIRSR001589-3"/>
    </source>
</evidence>
<dbReference type="GO" id="GO:0004066">
    <property type="term" value="F:asparagine synthase (glutamine-hydrolyzing) activity"/>
    <property type="evidence" value="ECO:0007669"/>
    <property type="project" value="UniProtKB-EC"/>
</dbReference>
<evidence type="ECO:0000256" key="4">
    <source>
        <dbReference type="ARBA" id="ARBA00022741"/>
    </source>
</evidence>
<dbReference type="Pfam" id="PF13537">
    <property type="entry name" value="GATase_7"/>
    <property type="match status" value="1"/>
</dbReference>
<feature type="active site" description="For GATase activity" evidence="8">
    <location>
        <position position="2"/>
    </location>
</feature>
<evidence type="ECO:0000256" key="7">
    <source>
        <dbReference type="ARBA" id="ARBA00048741"/>
    </source>
</evidence>
<dbReference type="InterPro" id="IPR014729">
    <property type="entry name" value="Rossmann-like_a/b/a_fold"/>
</dbReference>
<dbReference type="SUPFAM" id="SSF52402">
    <property type="entry name" value="Adenine nucleotide alpha hydrolases-like"/>
    <property type="match status" value="1"/>
</dbReference>
<dbReference type="PANTHER" id="PTHR43284">
    <property type="entry name" value="ASPARAGINE SYNTHETASE (GLUTAMINE-HYDROLYZING)"/>
    <property type="match status" value="1"/>
</dbReference>
<evidence type="ECO:0000256" key="8">
    <source>
        <dbReference type="PIRSR" id="PIRSR001589-1"/>
    </source>
</evidence>
<evidence type="ECO:0000259" key="11">
    <source>
        <dbReference type="PROSITE" id="PS51278"/>
    </source>
</evidence>
<evidence type="ECO:0000256" key="9">
    <source>
        <dbReference type="PIRSR" id="PIRSR001589-2"/>
    </source>
</evidence>
<dbReference type="InterPro" id="IPR001962">
    <property type="entry name" value="Asn_synthase"/>
</dbReference>
<keyword evidence="8" id="KW-0028">Amino-acid biosynthesis</keyword>
<evidence type="ECO:0000313" key="12">
    <source>
        <dbReference type="EMBL" id="GLI37377.1"/>
    </source>
</evidence>
<feature type="binding site" evidence="9">
    <location>
        <position position="288"/>
    </location>
    <ligand>
        <name>ATP</name>
        <dbReference type="ChEBI" id="CHEBI:30616"/>
    </ligand>
</feature>
<dbReference type="EC" id="6.3.5.4" evidence="3"/>
<gene>
    <name evidence="12" type="ORF">GHYDROH2_08780</name>
</gene>
<comment type="caution">
    <text evidence="12">The sequence shown here is derived from an EMBL/GenBank/DDBJ whole genome shotgun (WGS) entry which is preliminary data.</text>
</comment>
<keyword evidence="13" id="KW-1185">Reference proteome</keyword>
<dbReference type="PROSITE" id="PS51278">
    <property type="entry name" value="GATASE_TYPE_2"/>
    <property type="match status" value="1"/>
</dbReference>
<dbReference type="CDD" id="cd00712">
    <property type="entry name" value="AsnB"/>
    <property type="match status" value="1"/>
</dbReference>
<comment type="pathway">
    <text evidence="1">Amino-acid biosynthesis; L-asparagine biosynthesis; L-asparagine from L-aspartate (L-Gln route): step 1/1.</text>
</comment>
<reference evidence="12" key="1">
    <citation type="submission" date="2022-12" db="EMBL/GenBank/DDBJ databases">
        <title>Reference genome sequencing for broad-spectrum identification of bacterial and archaeal isolates by mass spectrometry.</title>
        <authorList>
            <person name="Sekiguchi Y."/>
            <person name="Tourlousse D.M."/>
        </authorList>
    </citation>
    <scope>NUCLEOTIDE SEQUENCE</scope>
    <source>
        <strain evidence="12">H2</strain>
    </source>
</reference>
<dbReference type="GO" id="GO:0005524">
    <property type="term" value="F:ATP binding"/>
    <property type="evidence" value="ECO:0007669"/>
    <property type="project" value="UniProtKB-KW"/>
</dbReference>
<comment type="catalytic activity">
    <reaction evidence="7">
        <text>L-aspartate + L-glutamine + ATP + H2O = L-asparagine + L-glutamate + AMP + diphosphate + H(+)</text>
        <dbReference type="Rhea" id="RHEA:12228"/>
        <dbReference type="ChEBI" id="CHEBI:15377"/>
        <dbReference type="ChEBI" id="CHEBI:15378"/>
        <dbReference type="ChEBI" id="CHEBI:29985"/>
        <dbReference type="ChEBI" id="CHEBI:29991"/>
        <dbReference type="ChEBI" id="CHEBI:30616"/>
        <dbReference type="ChEBI" id="CHEBI:33019"/>
        <dbReference type="ChEBI" id="CHEBI:58048"/>
        <dbReference type="ChEBI" id="CHEBI:58359"/>
        <dbReference type="ChEBI" id="CHEBI:456215"/>
        <dbReference type="EC" id="6.3.5.4"/>
    </reaction>
</comment>
<evidence type="ECO:0000256" key="3">
    <source>
        <dbReference type="ARBA" id="ARBA00012737"/>
    </source>
</evidence>
<dbReference type="InterPro" id="IPR029055">
    <property type="entry name" value="Ntn_hydrolases_N"/>
</dbReference>
<evidence type="ECO:0000256" key="5">
    <source>
        <dbReference type="ARBA" id="ARBA00022840"/>
    </source>
</evidence>
<proteinExistence type="inferred from homology"/>
<feature type="binding site" evidence="9">
    <location>
        <position position="98"/>
    </location>
    <ligand>
        <name>L-glutamine</name>
        <dbReference type="ChEBI" id="CHEBI:58359"/>
    </ligand>
</feature>
<evidence type="ECO:0000256" key="6">
    <source>
        <dbReference type="ARBA" id="ARBA00022962"/>
    </source>
</evidence>
<sequence>MCGIAGCIAFDGADAHEVVARMVPQLAHRGPDGEGVWSEGTIAIGHRRLSIIDLETGKQPMSNEDGSVTITYNGELYNFMELRHELLRKGHAFRTSSDTEVIIHAYEEWGDACVERFRGMFSFGIVDTRNRRLFLARDHLGIKPLVYYSTRGRFAFASEIQALKAAADKPLEIDLQSIDQYLLLQYIPAPGSAYRQVRKLLPGHRMSVSFDGIIQEPEGYWRFAFSPVAGKTEEEWVEEVDAALRESVRAHLVSDVPFGAFLSGGVDSSAVVAYMAQLLDTPVETFSIGFEEAEFSELPFAEAVAKRWRTNHHVEIVKPDALAILPDLVRHYGEPFGDSSAVPTYYVCRMARRHVTMVLSGDGGDELFAGYQSHLEWIAYLTGTEPSKSLWRRAVYPVATRLFPERYPPRYPYGPTLRNWLRFNTYFSAPLRQRLWRGEHHRELTQLDRFEKAFEKGRDFSPVNKAQYWDIKTYLPFDILTKVDVASMMNSLEVRTPIIDVKVAEFAAQIPETFNIRQVDGVWAGKLLLKKLMEKYYPPEFLHRRKMGFSVPLAKWFTTGESSLAQVADRLLARNSEISEFFEPATVRRLVRFNRSEALWRLLFLEEWLSQNR</sequence>
<dbReference type="AlphaFoldDB" id="A0A9W6LAN0"/>